<evidence type="ECO:0000313" key="1">
    <source>
        <dbReference type="EMBL" id="SDM27516.1"/>
    </source>
</evidence>
<organism evidence="1 2">
    <name type="scientific">Maricaulis salignorans</name>
    <dbReference type="NCBI Taxonomy" id="144026"/>
    <lineage>
        <taxon>Bacteria</taxon>
        <taxon>Pseudomonadati</taxon>
        <taxon>Pseudomonadota</taxon>
        <taxon>Alphaproteobacteria</taxon>
        <taxon>Maricaulales</taxon>
        <taxon>Maricaulaceae</taxon>
        <taxon>Maricaulis</taxon>
    </lineage>
</organism>
<keyword evidence="2" id="KW-1185">Reference proteome</keyword>
<gene>
    <name evidence="1" type="ORF">SAMN04488568_10818</name>
</gene>
<dbReference type="EMBL" id="FNHG01000008">
    <property type="protein sequence ID" value="SDM27516.1"/>
    <property type="molecule type" value="Genomic_DNA"/>
</dbReference>
<dbReference type="OrthoDB" id="7630034at2"/>
<evidence type="ECO:0000313" key="2">
    <source>
        <dbReference type="Proteomes" id="UP000199759"/>
    </source>
</evidence>
<proteinExistence type="predicted"/>
<name>A0A1G9RWA5_9PROT</name>
<dbReference type="AlphaFoldDB" id="A0A1G9RWA5"/>
<dbReference type="STRING" id="144026.SAMN04488568_10818"/>
<accession>A0A1G9RWA5</accession>
<protein>
    <submittedName>
        <fullName evidence="1">Uncharacterized protein</fullName>
    </submittedName>
</protein>
<dbReference type="Proteomes" id="UP000199759">
    <property type="component" value="Unassembled WGS sequence"/>
</dbReference>
<reference evidence="1 2" key="1">
    <citation type="submission" date="2016-10" db="EMBL/GenBank/DDBJ databases">
        <authorList>
            <person name="de Groot N.N."/>
        </authorList>
    </citation>
    <scope>NUCLEOTIDE SEQUENCE [LARGE SCALE GENOMIC DNA]</scope>
    <source>
        <strain evidence="1 2">DSM 16077</strain>
    </source>
</reference>
<dbReference type="RefSeq" id="WP_091769455.1">
    <property type="nucleotide sequence ID" value="NZ_FNHG01000008.1"/>
</dbReference>
<sequence length="316" mass="32855">MGHAITQRFRALDAAFHTRAPRGERLQARFAALAVLNAPIDLESLIENCFETRDELNAGLGPWRSPNRPMRLVFAAALVAGGRTAQQFLETRRALALQRKARGARSLAHGGACAALSLVTAGGHAWQADQFFDVLDAIAAPWWQRDAPREEVLAAAFTAMGETPEDAVNHLNRARQALITAGVPRHHAVAAAYEVALSQPDPAGLAGAWTSLNIAVRGRPALRHGTGKTGLAILAASGNGPVMADALVEAFEAVAQLKPKPTSQTAARLALRLAQAQAGMARPIAAAGDLAAILAAQAAMVAAVTASTGAVAVGAH</sequence>